<evidence type="ECO:0000256" key="1">
    <source>
        <dbReference type="SAM" id="MobiDB-lite"/>
    </source>
</evidence>
<comment type="caution">
    <text evidence="2">The sequence shown here is derived from an EMBL/GenBank/DDBJ whole genome shotgun (WGS) entry which is preliminary data.</text>
</comment>
<sequence>MCTCLGLEQRWAYCLDLPHPFGEGSAESHAIAVDPAGGRLTGPAALALAGTRAYVGTGTTVTVLDGTSRTRLTAPSPIRGLGLNGDASLLYLGAPTRSAGSMRSRENRGTGRPSPA</sequence>
<name>A0A1K0FQX8_9ACTN</name>
<organism evidence="2 3">
    <name type="scientific">Couchioplanes caeruleus subsp. caeruleus</name>
    <dbReference type="NCBI Taxonomy" id="56427"/>
    <lineage>
        <taxon>Bacteria</taxon>
        <taxon>Bacillati</taxon>
        <taxon>Actinomycetota</taxon>
        <taxon>Actinomycetes</taxon>
        <taxon>Micromonosporales</taxon>
        <taxon>Micromonosporaceae</taxon>
        <taxon>Couchioplanes</taxon>
    </lineage>
</organism>
<dbReference type="Proteomes" id="UP000182486">
    <property type="component" value="Unassembled WGS sequence"/>
</dbReference>
<gene>
    <name evidence="2" type="ORF">BG844_05625</name>
</gene>
<dbReference type="EMBL" id="MEIA01000062">
    <property type="protein sequence ID" value="OJF15229.1"/>
    <property type="molecule type" value="Genomic_DNA"/>
</dbReference>
<dbReference type="RefSeq" id="WP_071803670.1">
    <property type="nucleotide sequence ID" value="NZ_MEIA01000062.1"/>
</dbReference>
<keyword evidence="3" id="KW-1185">Reference proteome</keyword>
<protein>
    <submittedName>
        <fullName evidence="2">Uncharacterized protein</fullName>
    </submittedName>
</protein>
<evidence type="ECO:0000313" key="2">
    <source>
        <dbReference type="EMBL" id="OJF15229.1"/>
    </source>
</evidence>
<dbReference type="AlphaFoldDB" id="A0A1K0FQX8"/>
<evidence type="ECO:0000313" key="3">
    <source>
        <dbReference type="Proteomes" id="UP000182486"/>
    </source>
</evidence>
<accession>A0A1K0FQX8</accession>
<proteinExistence type="predicted"/>
<reference evidence="2 3" key="1">
    <citation type="submission" date="2016-09" db="EMBL/GenBank/DDBJ databases">
        <title>Couchioplanes caeruleus draft genome sequence.</title>
        <authorList>
            <person name="Sheehan J."/>
            <person name="Caffrey P."/>
        </authorList>
    </citation>
    <scope>NUCLEOTIDE SEQUENCE [LARGE SCALE GENOMIC DNA]</scope>
    <source>
        <strain evidence="2 3">DSM 43634</strain>
    </source>
</reference>
<feature type="region of interest" description="Disordered" evidence="1">
    <location>
        <begin position="95"/>
        <end position="116"/>
    </location>
</feature>